<reference evidence="2 3" key="1">
    <citation type="submission" date="2019-10" db="EMBL/GenBank/DDBJ databases">
        <title>Epibacterium sp. nov., isolated from seawater.</title>
        <authorList>
            <person name="Zhang X."/>
            <person name="Li N."/>
        </authorList>
    </citation>
    <scope>NUCLEOTIDE SEQUENCE [LARGE SCALE GENOMIC DNA]</scope>
    <source>
        <strain evidence="2 3">SM1969</strain>
    </source>
</reference>
<evidence type="ECO:0000313" key="2">
    <source>
        <dbReference type="EMBL" id="MQY43259.1"/>
    </source>
</evidence>
<dbReference type="AlphaFoldDB" id="A0A844AMM5"/>
<proteinExistence type="predicted"/>
<evidence type="ECO:0000313" key="3">
    <source>
        <dbReference type="Proteomes" id="UP000436694"/>
    </source>
</evidence>
<dbReference type="Proteomes" id="UP000436694">
    <property type="component" value="Unassembled WGS sequence"/>
</dbReference>
<protein>
    <submittedName>
        <fullName evidence="2">TraB/GumN family protein</fullName>
    </submittedName>
</protein>
<dbReference type="Pfam" id="PF01963">
    <property type="entry name" value="TraB_PrgY_gumN"/>
    <property type="match status" value="1"/>
</dbReference>
<evidence type="ECO:0000256" key="1">
    <source>
        <dbReference type="SAM" id="SignalP"/>
    </source>
</evidence>
<dbReference type="CDD" id="cd14789">
    <property type="entry name" value="Tiki"/>
    <property type="match status" value="1"/>
</dbReference>
<sequence length="337" mass="37236">MLKNTITKFLLPLLLAPSLGYAACNGQDLRQSMAAELRQSVTSEVAAIPFAEGNFYRAQRGERILNLIGTVHINDARLDPLMGVLAPMTQDADVVFLESTPDDIQQMQLDLLKLPELTFITEGPTLIDRLPADDWAVLAHKAEAAGIPPWMAAKMRPWFLATALSLPPCLRDGTNVELGLDKRIARVAQQANVPLASLEDALEVIRMMNEDPLDVQLRQMRPQIALIGGGGEGADNITTMLAAYFDERVAEFLALTHAEFLTSGTLPKEDAEKIWDGFMDRLLRQRNEAWMPVIEAQEGNNIVIAVGALHLSGEHGLLKLLQNSGYTIERMHYPDIH</sequence>
<dbReference type="PANTHER" id="PTHR40590">
    <property type="entry name" value="CYTOPLASMIC PROTEIN-RELATED"/>
    <property type="match status" value="1"/>
</dbReference>
<gene>
    <name evidence="2" type="ORF">GG681_11460</name>
</gene>
<organism evidence="2 3">
    <name type="scientific">Tritonibacter aquimaris</name>
    <dbReference type="NCBI Taxonomy" id="2663379"/>
    <lineage>
        <taxon>Bacteria</taxon>
        <taxon>Pseudomonadati</taxon>
        <taxon>Pseudomonadota</taxon>
        <taxon>Alphaproteobacteria</taxon>
        <taxon>Rhodobacterales</taxon>
        <taxon>Paracoccaceae</taxon>
        <taxon>Tritonibacter</taxon>
    </lineage>
</organism>
<feature type="chain" id="PRO_5032348629" evidence="1">
    <location>
        <begin position="23"/>
        <end position="337"/>
    </location>
</feature>
<dbReference type="InterPro" id="IPR047111">
    <property type="entry name" value="YbaP-like"/>
</dbReference>
<keyword evidence="3" id="KW-1185">Reference proteome</keyword>
<comment type="caution">
    <text evidence="2">The sequence shown here is derived from an EMBL/GenBank/DDBJ whole genome shotgun (WGS) entry which is preliminary data.</text>
</comment>
<dbReference type="InterPro" id="IPR002816">
    <property type="entry name" value="TraB/PrgY/GumN_fam"/>
</dbReference>
<dbReference type="RefSeq" id="WP_153548147.1">
    <property type="nucleotide sequence ID" value="NZ_WIXK01000005.1"/>
</dbReference>
<keyword evidence="1" id="KW-0732">Signal</keyword>
<dbReference type="EMBL" id="WIXK01000005">
    <property type="protein sequence ID" value="MQY43259.1"/>
    <property type="molecule type" value="Genomic_DNA"/>
</dbReference>
<feature type="signal peptide" evidence="1">
    <location>
        <begin position="1"/>
        <end position="22"/>
    </location>
</feature>
<name>A0A844AMM5_9RHOB</name>
<dbReference type="PANTHER" id="PTHR40590:SF1">
    <property type="entry name" value="CYTOPLASMIC PROTEIN"/>
    <property type="match status" value="1"/>
</dbReference>
<accession>A0A844AMM5</accession>